<evidence type="ECO:0000313" key="8">
    <source>
        <dbReference type="Proteomes" id="UP000525298"/>
    </source>
</evidence>
<dbReference type="RefSeq" id="WP_181552801.1">
    <property type="nucleotide sequence ID" value="NZ_JACDUS010000019.1"/>
</dbReference>
<keyword evidence="5 6" id="KW-0472">Membrane</keyword>
<feature type="transmembrane region" description="Helical" evidence="6">
    <location>
        <begin position="66"/>
        <end position="91"/>
    </location>
</feature>
<dbReference type="CDD" id="cd16914">
    <property type="entry name" value="EcfT"/>
    <property type="match status" value="1"/>
</dbReference>
<accession>A0A7W0CCG3</accession>
<feature type="transmembrane region" description="Helical" evidence="6">
    <location>
        <begin position="136"/>
        <end position="157"/>
    </location>
</feature>
<reference evidence="7 8" key="1">
    <citation type="submission" date="2020-07" db="EMBL/GenBank/DDBJ databases">
        <title>Genomic Encyclopedia of Type Strains, Phase IV (KMG-IV): sequencing the most valuable type-strain genomes for metagenomic binning, comparative biology and taxonomic classification.</title>
        <authorList>
            <person name="Goeker M."/>
        </authorList>
    </citation>
    <scope>NUCLEOTIDE SEQUENCE [LARGE SCALE GENOMIC DNA]</scope>
    <source>
        <strain evidence="7 8">DSM 17721</strain>
    </source>
</reference>
<name>A0A7W0CCG3_9BACT</name>
<gene>
    <name evidence="7" type="ORF">HNR65_003557</name>
</gene>
<dbReference type="GO" id="GO:0005886">
    <property type="term" value="C:plasma membrane"/>
    <property type="evidence" value="ECO:0007669"/>
    <property type="project" value="UniProtKB-ARBA"/>
</dbReference>
<proteinExistence type="predicted"/>
<evidence type="ECO:0000313" key="7">
    <source>
        <dbReference type="EMBL" id="MBA2883195.1"/>
    </source>
</evidence>
<keyword evidence="8" id="KW-1185">Reference proteome</keyword>
<comment type="caution">
    <text evidence="7">The sequence shown here is derived from an EMBL/GenBank/DDBJ whole genome shotgun (WGS) entry which is preliminary data.</text>
</comment>
<dbReference type="PANTHER" id="PTHR34857">
    <property type="entry name" value="SLL0384 PROTEIN"/>
    <property type="match status" value="1"/>
</dbReference>
<keyword evidence="3 6" id="KW-0812">Transmembrane</keyword>
<dbReference type="Pfam" id="PF02361">
    <property type="entry name" value="CbiQ"/>
    <property type="match status" value="1"/>
</dbReference>
<protein>
    <submittedName>
        <fullName evidence="7">Energy-coupling factor transport system permease protein</fullName>
    </submittedName>
</protein>
<dbReference type="AlphaFoldDB" id="A0A7W0CCG3"/>
<evidence type="ECO:0000256" key="4">
    <source>
        <dbReference type="ARBA" id="ARBA00022989"/>
    </source>
</evidence>
<keyword evidence="2" id="KW-1003">Cell membrane</keyword>
<dbReference type="InterPro" id="IPR003339">
    <property type="entry name" value="ABC/ECF_trnsptr_transmembrane"/>
</dbReference>
<sequence length="247" mass="26891">MQALFGSSAANAAGAENVIQALDVRTRMLICVVASATVIFIKDWYPLAMLGAASFVYAAAHNRFRVLAVAYAAVSVMALTALGCVYVMLVFMPEMGDMGLGPFLNPFLRVVILIHVVLALAISSRVKELLSTLKSLRLPLFVYLPATVMIRFIPSFINDVRLIRETLKIKGYAVNPLTLTLRPALTLRLLFAPIVVRALRSSDELAVAAELKGLGYADRMTFIAQNRFRPADYIAFAVTVILAVAAL</sequence>
<dbReference type="EMBL" id="JACDUS010000019">
    <property type="protein sequence ID" value="MBA2883195.1"/>
    <property type="molecule type" value="Genomic_DNA"/>
</dbReference>
<evidence type="ECO:0000256" key="3">
    <source>
        <dbReference type="ARBA" id="ARBA00022692"/>
    </source>
</evidence>
<organism evidence="7 8">
    <name type="scientific">Desulfosalsimonas propionicica</name>
    <dbReference type="NCBI Taxonomy" id="332175"/>
    <lineage>
        <taxon>Bacteria</taxon>
        <taxon>Pseudomonadati</taxon>
        <taxon>Thermodesulfobacteriota</taxon>
        <taxon>Desulfobacteria</taxon>
        <taxon>Desulfobacterales</taxon>
        <taxon>Desulfosalsimonadaceae</taxon>
        <taxon>Desulfosalsimonas</taxon>
    </lineage>
</organism>
<dbReference type="PANTHER" id="PTHR34857:SF2">
    <property type="entry name" value="SLL0384 PROTEIN"/>
    <property type="match status" value="1"/>
</dbReference>
<evidence type="ECO:0000256" key="5">
    <source>
        <dbReference type="ARBA" id="ARBA00023136"/>
    </source>
</evidence>
<dbReference type="Proteomes" id="UP000525298">
    <property type="component" value="Unassembled WGS sequence"/>
</dbReference>
<evidence type="ECO:0000256" key="1">
    <source>
        <dbReference type="ARBA" id="ARBA00004141"/>
    </source>
</evidence>
<feature type="transmembrane region" description="Helical" evidence="6">
    <location>
        <begin position="103"/>
        <end position="124"/>
    </location>
</feature>
<dbReference type="InterPro" id="IPR051611">
    <property type="entry name" value="ECF_transporter_component"/>
</dbReference>
<keyword evidence="4 6" id="KW-1133">Transmembrane helix</keyword>
<evidence type="ECO:0000256" key="6">
    <source>
        <dbReference type="SAM" id="Phobius"/>
    </source>
</evidence>
<comment type="subcellular location">
    <subcellularLocation>
        <location evidence="1">Membrane</location>
        <topology evidence="1">Multi-pass membrane protein</topology>
    </subcellularLocation>
</comment>
<evidence type="ECO:0000256" key="2">
    <source>
        <dbReference type="ARBA" id="ARBA00022475"/>
    </source>
</evidence>